<gene>
    <name evidence="1" type="ORF">MKZ38_004230</name>
</gene>
<protein>
    <submittedName>
        <fullName evidence="1">Uncharacterized protein</fullName>
    </submittedName>
</protein>
<evidence type="ECO:0000313" key="1">
    <source>
        <dbReference type="EMBL" id="KAJ2898012.1"/>
    </source>
</evidence>
<evidence type="ECO:0000313" key="2">
    <source>
        <dbReference type="Proteomes" id="UP001201980"/>
    </source>
</evidence>
<accession>A0AAD5WPP4</accession>
<name>A0AAD5WPP4_9PEZI</name>
<organism evidence="1 2">
    <name type="scientific">Zalerion maritima</name>
    <dbReference type="NCBI Taxonomy" id="339359"/>
    <lineage>
        <taxon>Eukaryota</taxon>
        <taxon>Fungi</taxon>
        <taxon>Dikarya</taxon>
        <taxon>Ascomycota</taxon>
        <taxon>Pezizomycotina</taxon>
        <taxon>Sordariomycetes</taxon>
        <taxon>Lulworthiomycetidae</taxon>
        <taxon>Lulworthiales</taxon>
        <taxon>Lulworthiaceae</taxon>
        <taxon>Zalerion</taxon>
    </lineage>
</organism>
<proteinExistence type="predicted"/>
<dbReference type="Proteomes" id="UP001201980">
    <property type="component" value="Unassembled WGS sequence"/>
</dbReference>
<comment type="caution">
    <text evidence="1">The sequence shown here is derived from an EMBL/GenBank/DDBJ whole genome shotgun (WGS) entry which is preliminary data.</text>
</comment>
<reference evidence="1" key="1">
    <citation type="submission" date="2022-07" db="EMBL/GenBank/DDBJ databases">
        <title>Draft genome sequence of Zalerion maritima ATCC 34329, a (micro)plastics degrading marine fungus.</title>
        <authorList>
            <person name="Paco A."/>
            <person name="Goncalves M.F.M."/>
            <person name="Rocha-Santos T.A.P."/>
            <person name="Alves A."/>
        </authorList>
    </citation>
    <scope>NUCLEOTIDE SEQUENCE</scope>
    <source>
        <strain evidence="1">ATCC 34329</strain>
    </source>
</reference>
<dbReference type="EMBL" id="JAKWBI020000248">
    <property type="protein sequence ID" value="KAJ2898012.1"/>
    <property type="molecule type" value="Genomic_DNA"/>
</dbReference>
<keyword evidence="2" id="KW-1185">Reference proteome</keyword>
<sequence length="191" mass="21363">MATQAPSRDVYLWDANYKQVNQKILKTNGEFILFGKHLAWGVWISPTRYTAYIPPWGGWWVGVMNVSSSSTSTEGDATGMNTAVVKEFSQTYTVAPSHKETFRPKHCFVLQSGDNQKVLTPDGKFFVLGNLHGTGSWVSPTRFAVETPTWGGWWVGVVVNQGMKTMIVKNKADIETAKPGFMEFMVRSMET</sequence>
<dbReference type="AlphaFoldDB" id="A0AAD5WPP4"/>